<dbReference type="InterPro" id="IPR016032">
    <property type="entry name" value="Sig_transdc_resp-reg_C-effctor"/>
</dbReference>
<proteinExistence type="predicted"/>
<dbReference type="SMART" id="SM00448">
    <property type="entry name" value="REC"/>
    <property type="match status" value="1"/>
</dbReference>
<dbReference type="Gene3D" id="1.10.10.10">
    <property type="entry name" value="Winged helix-like DNA-binding domain superfamily/Winged helix DNA-binding domain"/>
    <property type="match status" value="1"/>
</dbReference>
<gene>
    <name evidence="5" type="ORF">FG486_14800</name>
</gene>
<dbReference type="PROSITE" id="PS50110">
    <property type="entry name" value="RESPONSE_REGULATORY"/>
    <property type="match status" value="1"/>
</dbReference>
<keyword evidence="1" id="KW-0238">DNA-binding</keyword>
<feature type="domain" description="Response regulatory" evidence="4">
    <location>
        <begin position="8"/>
        <end position="122"/>
    </location>
</feature>
<dbReference type="InterPro" id="IPR000792">
    <property type="entry name" value="Tscrpt_reg_LuxR_C"/>
</dbReference>
<dbReference type="InterPro" id="IPR039420">
    <property type="entry name" value="WalR-like"/>
</dbReference>
<dbReference type="PRINTS" id="PR00038">
    <property type="entry name" value="HTHLUXR"/>
</dbReference>
<dbReference type="Gene3D" id="3.40.50.2300">
    <property type="match status" value="1"/>
</dbReference>
<sequence>MDMREARHVYIVDDDAEVRAELSEALELRGFVVQAFDSGDGFVAQQAELTPGCVVLDLNMPGLGGMDVQQALVDRGSPHKIVMLTGAGSVSTAVRAIHAGAIDFLEKPFHVDDLVRSIGSAVNRQLQEVQQDSRRRQAEELIGRLSDRERDVLCGMVLGLANKIIAYRLSLSPRTVEAYRAQLMSKLGVRSLAEAVQIAMEAGLEPRGAILRTHPEA</sequence>
<protein>
    <submittedName>
        <fullName evidence="5">Response regulator transcription factor</fullName>
    </submittedName>
</protein>
<dbReference type="PANTHER" id="PTHR43214:SF44">
    <property type="entry name" value="TWO-COMPONENT RESPONSE REGULATOR"/>
    <property type="match status" value="1"/>
</dbReference>
<comment type="caution">
    <text evidence="5">The sequence shown here is derived from an EMBL/GenBank/DDBJ whole genome shotgun (WGS) entry which is preliminary data.</text>
</comment>
<dbReference type="InterPro" id="IPR036388">
    <property type="entry name" value="WH-like_DNA-bd_sf"/>
</dbReference>
<accession>A0A7V8RFR2</accession>
<keyword evidence="6" id="KW-1185">Reference proteome</keyword>
<keyword evidence="2" id="KW-0597">Phosphoprotein</keyword>
<dbReference type="RefSeq" id="WP_181268119.1">
    <property type="nucleotide sequence ID" value="NZ_BAAAGB010000001.1"/>
</dbReference>
<dbReference type="InterPro" id="IPR001789">
    <property type="entry name" value="Sig_transdc_resp-reg_receiver"/>
</dbReference>
<organism evidence="5 6">
    <name type="scientific">Sphingomonas ursincola</name>
    <dbReference type="NCBI Taxonomy" id="56361"/>
    <lineage>
        <taxon>Bacteria</taxon>
        <taxon>Pseudomonadati</taxon>
        <taxon>Pseudomonadota</taxon>
        <taxon>Alphaproteobacteria</taxon>
        <taxon>Sphingomonadales</taxon>
        <taxon>Sphingomonadaceae</taxon>
        <taxon>Sphingomonas</taxon>
    </lineage>
</organism>
<evidence type="ECO:0000259" key="4">
    <source>
        <dbReference type="PROSITE" id="PS50110"/>
    </source>
</evidence>
<feature type="domain" description="HTH luxR-type" evidence="3">
    <location>
        <begin position="138"/>
        <end position="203"/>
    </location>
</feature>
<dbReference type="Proteomes" id="UP000589292">
    <property type="component" value="Unassembled WGS sequence"/>
</dbReference>
<dbReference type="EMBL" id="VDES01000003">
    <property type="protein sequence ID" value="MBA1375613.1"/>
    <property type="molecule type" value="Genomic_DNA"/>
</dbReference>
<dbReference type="AlphaFoldDB" id="A0A7V8RFR2"/>
<dbReference type="GO" id="GO:0003677">
    <property type="term" value="F:DNA binding"/>
    <property type="evidence" value="ECO:0007669"/>
    <property type="project" value="UniProtKB-KW"/>
</dbReference>
<dbReference type="SMART" id="SM00421">
    <property type="entry name" value="HTH_LUXR"/>
    <property type="match status" value="1"/>
</dbReference>
<dbReference type="SUPFAM" id="SSF52172">
    <property type="entry name" value="CheY-like"/>
    <property type="match status" value="1"/>
</dbReference>
<dbReference type="PROSITE" id="PS50043">
    <property type="entry name" value="HTH_LUXR_2"/>
    <property type="match status" value="1"/>
</dbReference>
<dbReference type="InterPro" id="IPR011006">
    <property type="entry name" value="CheY-like_superfamily"/>
</dbReference>
<dbReference type="PANTHER" id="PTHR43214">
    <property type="entry name" value="TWO-COMPONENT RESPONSE REGULATOR"/>
    <property type="match status" value="1"/>
</dbReference>
<name>A0A7V8RFR2_9SPHN</name>
<reference evidence="5 6" key="1">
    <citation type="journal article" date="1994" name="Int. J. Syst. Bacteriol.">
        <title>Phylogenetic positions of novel aerobic, bacteriochlorophyll a-containing bacteria and description of Roseococcus thiosulfatophilus gen. nov., sp. nov., Erythromicrobium ramosum gen. nov., sp. nov., and Erythrobacter litoralis sp. nov.</title>
        <authorList>
            <person name="Yurkov V."/>
            <person name="Stackebrandt E."/>
            <person name="Holmes A."/>
            <person name="Fuerst J.A."/>
            <person name="Hugenholtz P."/>
            <person name="Golecki J."/>
            <person name="Gad'on N."/>
            <person name="Gorlenko V.M."/>
            <person name="Kompantseva E.I."/>
            <person name="Drews G."/>
        </authorList>
    </citation>
    <scope>NUCLEOTIDE SEQUENCE [LARGE SCALE GENOMIC DNA]</scope>
    <source>
        <strain evidence="5 6">KR-99</strain>
    </source>
</reference>
<dbReference type="GO" id="GO:0000160">
    <property type="term" value="P:phosphorelay signal transduction system"/>
    <property type="evidence" value="ECO:0007669"/>
    <property type="project" value="InterPro"/>
</dbReference>
<dbReference type="Pfam" id="PF00072">
    <property type="entry name" value="Response_reg"/>
    <property type="match status" value="1"/>
</dbReference>
<feature type="modified residue" description="4-aspartylphosphate" evidence="2">
    <location>
        <position position="57"/>
    </location>
</feature>
<evidence type="ECO:0000313" key="5">
    <source>
        <dbReference type="EMBL" id="MBA1375613.1"/>
    </source>
</evidence>
<dbReference type="CDD" id="cd06170">
    <property type="entry name" value="LuxR_C_like"/>
    <property type="match status" value="1"/>
</dbReference>
<evidence type="ECO:0000256" key="2">
    <source>
        <dbReference type="PROSITE-ProRule" id="PRU00169"/>
    </source>
</evidence>
<dbReference type="GO" id="GO:0006355">
    <property type="term" value="P:regulation of DNA-templated transcription"/>
    <property type="evidence" value="ECO:0007669"/>
    <property type="project" value="InterPro"/>
</dbReference>
<evidence type="ECO:0000256" key="1">
    <source>
        <dbReference type="ARBA" id="ARBA00023125"/>
    </source>
</evidence>
<evidence type="ECO:0000313" key="6">
    <source>
        <dbReference type="Proteomes" id="UP000589292"/>
    </source>
</evidence>
<dbReference type="Pfam" id="PF00196">
    <property type="entry name" value="GerE"/>
    <property type="match status" value="1"/>
</dbReference>
<dbReference type="SUPFAM" id="SSF46894">
    <property type="entry name" value="C-terminal effector domain of the bipartite response regulators"/>
    <property type="match status" value="1"/>
</dbReference>
<evidence type="ECO:0000259" key="3">
    <source>
        <dbReference type="PROSITE" id="PS50043"/>
    </source>
</evidence>